<dbReference type="EMBL" id="JBHSAV010000009">
    <property type="protein sequence ID" value="MFC3975556.1"/>
    <property type="molecule type" value="Genomic_DNA"/>
</dbReference>
<comment type="similarity">
    <text evidence="4">Belongs to the flavoredoxin family.</text>
</comment>
<comment type="cofactor">
    <cofactor evidence="1">
        <name>FMN</name>
        <dbReference type="ChEBI" id="CHEBI:58210"/>
    </cofactor>
</comment>
<dbReference type="PANTHER" id="PTHR33798:SF5">
    <property type="entry name" value="FLAVIN REDUCTASE LIKE DOMAIN-CONTAINING PROTEIN"/>
    <property type="match status" value="1"/>
</dbReference>
<accession>A0ABV8EH77</accession>
<organism evidence="6 7">
    <name type="scientific">Belliella kenyensis</name>
    <dbReference type="NCBI Taxonomy" id="1472724"/>
    <lineage>
        <taxon>Bacteria</taxon>
        <taxon>Pseudomonadati</taxon>
        <taxon>Bacteroidota</taxon>
        <taxon>Cytophagia</taxon>
        <taxon>Cytophagales</taxon>
        <taxon>Cyclobacteriaceae</taxon>
        <taxon>Belliella</taxon>
    </lineage>
</organism>
<keyword evidence="7" id="KW-1185">Reference proteome</keyword>
<keyword evidence="6" id="KW-0560">Oxidoreductase</keyword>
<evidence type="ECO:0000259" key="5">
    <source>
        <dbReference type="Pfam" id="PF01613"/>
    </source>
</evidence>
<dbReference type="PANTHER" id="PTHR33798">
    <property type="entry name" value="FLAVOPROTEIN OXYGENASE"/>
    <property type="match status" value="1"/>
</dbReference>
<protein>
    <submittedName>
        <fullName evidence="6">Flavin reductase family protein</fullName>
        <ecNumber evidence="6">1.5.1.-</ecNumber>
    </submittedName>
</protein>
<proteinExistence type="inferred from homology"/>
<dbReference type="EC" id="1.5.1.-" evidence="6"/>
<comment type="caution">
    <text evidence="6">The sequence shown here is derived from an EMBL/GenBank/DDBJ whole genome shotgun (WGS) entry which is preliminary data.</text>
</comment>
<dbReference type="SUPFAM" id="SSF50475">
    <property type="entry name" value="FMN-binding split barrel"/>
    <property type="match status" value="1"/>
</dbReference>
<dbReference type="Pfam" id="PF01613">
    <property type="entry name" value="Flavin_Reduct"/>
    <property type="match status" value="1"/>
</dbReference>
<gene>
    <name evidence="6" type="ORF">ACFOUP_04125</name>
</gene>
<dbReference type="InterPro" id="IPR012349">
    <property type="entry name" value="Split_barrel_FMN-bd"/>
</dbReference>
<keyword evidence="3" id="KW-0288">FMN</keyword>
<keyword evidence="2" id="KW-0285">Flavoprotein</keyword>
<dbReference type="GO" id="GO:0016491">
    <property type="term" value="F:oxidoreductase activity"/>
    <property type="evidence" value="ECO:0007669"/>
    <property type="project" value="UniProtKB-KW"/>
</dbReference>
<dbReference type="Proteomes" id="UP001595766">
    <property type="component" value="Unassembled WGS sequence"/>
</dbReference>
<dbReference type="InterPro" id="IPR002563">
    <property type="entry name" value="Flavin_Rdtase-like_dom"/>
</dbReference>
<evidence type="ECO:0000256" key="2">
    <source>
        <dbReference type="ARBA" id="ARBA00022630"/>
    </source>
</evidence>
<name>A0ABV8EH77_9BACT</name>
<feature type="domain" description="Flavin reductase like" evidence="5">
    <location>
        <begin position="32"/>
        <end position="165"/>
    </location>
</feature>
<evidence type="ECO:0000256" key="3">
    <source>
        <dbReference type="ARBA" id="ARBA00022643"/>
    </source>
</evidence>
<evidence type="ECO:0000313" key="6">
    <source>
        <dbReference type="EMBL" id="MFC3975556.1"/>
    </source>
</evidence>
<evidence type="ECO:0000313" key="7">
    <source>
        <dbReference type="Proteomes" id="UP001595766"/>
    </source>
</evidence>
<evidence type="ECO:0000256" key="4">
    <source>
        <dbReference type="ARBA" id="ARBA00038054"/>
    </source>
</evidence>
<reference evidence="7" key="1">
    <citation type="journal article" date="2019" name="Int. J. Syst. Evol. Microbiol.">
        <title>The Global Catalogue of Microorganisms (GCM) 10K type strain sequencing project: providing services to taxonomists for standard genome sequencing and annotation.</title>
        <authorList>
            <consortium name="The Broad Institute Genomics Platform"/>
            <consortium name="The Broad Institute Genome Sequencing Center for Infectious Disease"/>
            <person name="Wu L."/>
            <person name="Ma J."/>
        </authorList>
    </citation>
    <scope>NUCLEOTIDE SEQUENCE [LARGE SCALE GENOMIC DNA]</scope>
    <source>
        <strain evidence="7">CECT 8551</strain>
    </source>
</reference>
<dbReference type="Gene3D" id="2.30.110.10">
    <property type="entry name" value="Electron Transport, Fmn-binding Protein, Chain A"/>
    <property type="match status" value="1"/>
</dbReference>
<dbReference type="RefSeq" id="WP_241296424.1">
    <property type="nucleotide sequence ID" value="NZ_JAKZGR010000014.1"/>
</dbReference>
<evidence type="ECO:0000256" key="1">
    <source>
        <dbReference type="ARBA" id="ARBA00001917"/>
    </source>
</evidence>
<sequence>MKSFSKENLLQGDASFRRDFVNALSGYKSLNLIGTISKANETNLAPFSQVFHIGASPPLVGVLFRPHTVERHTLQNILDTAEFTLNHVAKSFYEKAHQTAARYEVSEFEAVGLEVLNRPECTAPFVKISPLQIACKLISSQTLDVNDTVLIIASIEHVWVVDGGLREDGSLDLEKMETVTVNGLDEYYIGKRLGKLSYPKPGKEVEKLL</sequence>